<sequence length="324" mass="36933">MRPISRNHHYVPQCYLKNFATNRRKPKITVIDLARRQKFSSHPKNIAVERDFNSIDLPGMRSDSFENDFSSFEQKVSEALERILKDKAINTNSDKVTILDFISVLAVKNPRGRRMMNEFQNELLDKILRMSVRDEGSYWGILEKIIGGSSLKKKNYPTYQSFLAGINNGSFELKMTSTDSVRLELDTYMATAPYIHARNWWVLVAKQEAGNFITSDHPVVLNWSDGRYVGGIRPPGYASQNTEVVFPISPRIALLGGFDVKDKVVNVGSTYVAAVNGKVISRADKQIYTTSNEFDYLFDLDEGKLDGQDILQNLRRFRNDAEKS</sequence>
<protein>
    <recommendedName>
        <fullName evidence="3">DUF4238 domain-containing protein</fullName>
    </recommendedName>
</protein>
<proteinExistence type="predicted"/>
<organism evidence="1 2">
    <name type="scientific">Roseomonas mucosa</name>
    <dbReference type="NCBI Taxonomy" id="207340"/>
    <lineage>
        <taxon>Bacteria</taxon>
        <taxon>Pseudomonadati</taxon>
        <taxon>Pseudomonadota</taxon>
        <taxon>Alphaproteobacteria</taxon>
        <taxon>Acetobacterales</taxon>
        <taxon>Roseomonadaceae</taxon>
        <taxon>Roseomonas</taxon>
    </lineage>
</organism>
<reference evidence="1 2" key="1">
    <citation type="submission" date="2018-06" db="EMBL/GenBank/DDBJ databases">
        <authorList>
            <consortium name="Pathogen Informatics"/>
            <person name="Doyle S."/>
        </authorList>
    </citation>
    <scope>NUCLEOTIDE SEQUENCE [LARGE SCALE GENOMIC DNA]</scope>
    <source>
        <strain evidence="1 2">NCTC13291</strain>
    </source>
</reference>
<name>A0A379N3Y0_9PROT</name>
<dbReference type="InterPro" id="IPR025332">
    <property type="entry name" value="DUF4238"/>
</dbReference>
<evidence type="ECO:0000313" key="2">
    <source>
        <dbReference type="Proteomes" id="UP000254919"/>
    </source>
</evidence>
<evidence type="ECO:0008006" key="3">
    <source>
        <dbReference type="Google" id="ProtNLM"/>
    </source>
</evidence>
<evidence type="ECO:0000313" key="1">
    <source>
        <dbReference type="EMBL" id="SUE41838.1"/>
    </source>
</evidence>
<dbReference type="Proteomes" id="UP000254919">
    <property type="component" value="Unassembled WGS sequence"/>
</dbReference>
<accession>A0A379N3Y0</accession>
<dbReference type="AlphaFoldDB" id="A0A379N3Y0"/>
<dbReference type="Pfam" id="PF14022">
    <property type="entry name" value="DUF4238"/>
    <property type="match status" value="1"/>
</dbReference>
<gene>
    <name evidence="1" type="ORF">NCTC13291_03447</name>
</gene>
<dbReference type="RefSeq" id="WP_162175644.1">
    <property type="nucleotide sequence ID" value="NZ_CBCSHT010000206.1"/>
</dbReference>
<dbReference type="EMBL" id="UGVN01000001">
    <property type="protein sequence ID" value="SUE41838.1"/>
    <property type="molecule type" value="Genomic_DNA"/>
</dbReference>
<dbReference type="GeneID" id="99634583"/>